<sequence>MHIAAPAVRPGLPENGQEQPEQHERVRKVEPHMPDTDTAHFPEAHELPPPREVAPGEVAAAIADGRRLVVLDDDPTGTQTVAGVPVLTAWTVDDLRWALRQDSTAFFVLTNTRSLAPDTAAARNREVVRALAEASAAEGVGYVLASRSDSTLRGHFPLETDVLAEETPVDGVVLVPAYIEAGRFTADSVHWMRTADGMLPVGRSEFARDATFGYANSRLPEWIEEKTGGRVSAGDVVRITLEDLRLRGPGHVARLLASLRDGRMAVADALCDDDLRVLALAGATAESEGARLVYRCGPSFVRARAGQGARAPLTPAELRHLGDGAAAHGLIAVGSHVGQTTRQLDRLRERGGIAEFELDVHALLDEGRRATHIADVAAACAQALATSEVVVRTSRALVTGADADDSLAIARSVSAALVATVRAVTAARRPAYVIAKGGITSSDVATEGMEIRRAWARGTLLPGIVSLWEPESGPSVGIPYVVFPGNVGDDNALADAIDLFRSR</sequence>
<feature type="domain" description="Four-carbon acid sugar kinase N-terminal" evidence="8">
    <location>
        <begin position="68"/>
        <end position="303"/>
    </location>
</feature>
<keyword evidence="6" id="KW-0119">Carbohydrate metabolism</keyword>
<dbReference type="STRING" id="457427.SSOG_06131"/>
<dbReference type="EMBL" id="GG657754">
    <property type="protein sequence ID" value="EFL26417.1"/>
    <property type="molecule type" value="Genomic_DNA"/>
</dbReference>
<evidence type="ECO:0000256" key="2">
    <source>
        <dbReference type="ARBA" id="ARBA00022679"/>
    </source>
</evidence>
<evidence type="ECO:0000256" key="3">
    <source>
        <dbReference type="ARBA" id="ARBA00022741"/>
    </source>
</evidence>
<evidence type="ECO:0000256" key="4">
    <source>
        <dbReference type="ARBA" id="ARBA00022777"/>
    </source>
</evidence>
<feature type="region of interest" description="Disordered" evidence="7">
    <location>
        <begin position="1"/>
        <end position="27"/>
    </location>
</feature>
<evidence type="ECO:0000313" key="10">
    <source>
        <dbReference type="EMBL" id="EFL26417.1"/>
    </source>
</evidence>
<evidence type="ECO:0000256" key="7">
    <source>
        <dbReference type="SAM" id="MobiDB-lite"/>
    </source>
</evidence>
<dbReference type="InterPro" id="IPR031475">
    <property type="entry name" value="NBD_C"/>
</dbReference>
<dbReference type="SUPFAM" id="SSF142764">
    <property type="entry name" value="YgbK-like"/>
    <property type="match status" value="1"/>
</dbReference>
<dbReference type="Pfam" id="PF17042">
    <property type="entry name" value="NBD_C"/>
    <property type="match status" value="1"/>
</dbReference>
<evidence type="ECO:0000256" key="6">
    <source>
        <dbReference type="ARBA" id="ARBA00023277"/>
    </source>
</evidence>
<keyword evidence="5" id="KW-0067">ATP-binding</keyword>
<evidence type="ECO:0000259" key="9">
    <source>
        <dbReference type="Pfam" id="PF17042"/>
    </source>
</evidence>
<accession>D9WUN5</accession>
<dbReference type="AlphaFoldDB" id="D9WUN5"/>
<dbReference type="InterPro" id="IPR037051">
    <property type="entry name" value="4-carb_acid_sugar_kinase_N_sf"/>
</dbReference>
<dbReference type="Gene3D" id="3.40.980.20">
    <property type="entry name" value="Four-carbon acid sugar kinase, nucleotide binding domain"/>
    <property type="match status" value="1"/>
</dbReference>
<name>D9WUN5_9ACTN</name>
<dbReference type="GO" id="GO:0016301">
    <property type="term" value="F:kinase activity"/>
    <property type="evidence" value="ECO:0007669"/>
    <property type="project" value="UniProtKB-KW"/>
</dbReference>
<dbReference type="InterPro" id="IPR042213">
    <property type="entry name" value="NBD_C_sf"/>
</dbReference>
<proteinExistence type="inferred from homology"/>
<evidence type="ECO:0000256" key="5">
    <source>
        <dbReference type="ARBA" id="ARBA00022840"/>
    </source>
</evidence>
<dbReference type="InterPro" id="IPR010737">
    <property type="entry name" value="4-carb_acid_sugar_kinase_N"/>
</dbReference>
<organism evidence="10 11">
    <name type="scientific">Streptomyces himastatinicus ATCC 53653</name>
    <dbReference type="NCBI Taxonomy" id="457427"/>
    <lineage>
        <taxon>Bacteria</taxon>
        <taxon>Bacillati</taxon>
        <taxon>Actinomycetota</taxon>
        <taxon>Actinomycetes</taxon>
        <taxon>Kitasatosporales</taxon>
        <taxon>Streptomycetaceae</taxon>
        <taxon>Streptomyces</taxon>
        <taxon>Streptomyces violaceusniger group</taxon>
    </lineage>
</organism>
<reference evidence="10 11" key="1">
    <citation type="submission" date="2009-02" db="EMBL/GenBank/DDBJ databases">
        <title>Annotation of Streptomyces hygroscopicus strain ATCC 53653.</title>
        <authorList>
            <consortium name="The Broad Institute Genome Sequencing Platform"/>
            <consortium name="Broad Institute Microbial Sequencing Center"/>
            <person name="Fischbach M."/>
            <person name="Godfrey P."/>
            <person name="Ward D."/>
            <person name="Young S."/>
            <person name="Zeng Q."/>
            <person name="Koehrsen M."/>
            <person name="Alvarado L."/>
            <person name="Berlin A.M."/>
            <person name="Bochicchio J."/>
            <person name="Borenstein D."/>
            <person name="Chapman S.B."/>
            <person name="Chen Z."/>
            <person name="Engels R."/>
            <person name="Freedman E."/>
            <person name="Gellesch M."/>
            <person name="Goldberg J."/>
            <person name="Griggs A."/>
            <person name="Gujja S."/>
            <person name="Heilman E.R."/>
            <person name="Heiman D.I."/>
            <person name="Hepburn T.A."/>
            <person name="Howarth C."/>
            <person name="Jen D."/>
            <person name="Larson L."/>
            <person name="Lewis B."/>
            <person name="Mehta T."/>
            <person name="Park D."/>
            <person name="Pearson M."/>
            <person name="Richards J."/>
            <person name="Roberts A."/>
            <person name="Saif S."/>
            <person name="Shea T.D."/>
            <person name="Shenoy N."/>
            <person name="Sisk P."/>
            <person name="Stolte C."/>
            <person name="Sykes S.N."/>
            <person name="Thomson T."/>
            <person name="Walk T."/>
            <person name="White J."/>
            <person name="Yandava C."/>
            <person name="Straight P."/>
            <person name="Clardy J."/>
            <person name="Hung D."/>
            <person name="Kolter R."/>
            <person name="Mekalanos J."/>
            <person name="Walker S."/>
            <person name="Walsh C.T."/>
            <person name="Wieland-Brown L.C."/>
            <person name="Haas B."/>
            <person name="Nusbaum C."/>
            <person name="Birren B."/>
        </authorList>
    </citation>
    <scope>NUCLEOTIDE SEQUENCE [LARGE SCALE GENOMIC DNA]</scope>
    <source>
        <strain evidence="10 11">ATCC 53653</strain>
    </source>
</reference>
<dbReference type="Gene3D" id="3.40.50.10840">
    <property type="entry name" value="Putative sugar-binding, N-terminal domain"/>
    <property type="match status" value="1"/>
</dbReference>
<evidence type="ECO:0000256" key="1">
    <source>
        <dbReference type="ARBA" id="ARBA00005715"/>
    </source>
</evidence>
<dbReference type="RefSeq" id="WP_009718217.1">
    <property type="nucleotide sequence ID" value="NZ_GG657754.1"/>
</dbReference>
<feature type="domain" description="Four-carbon acid sugar kinase nucleotide binding" evidence="9">
    <location>
        <begin position="330"/>
        <end position="493"/>
    </location>
</feature>
<evidence type="ECO:0008006" key="12">
    <source>
        <dbReference type="Google" id="ProtNLM"/>
    </source>
</evidence>
<dbReference type="Pfam" id="PF07005">
    <property type="entry name" value="SBD_N"/>
    <property type="match status" value="1"/>
</dbReference>
<comment type="similarity">
    <text evidence="1">Belongs to the four-carbon acid sugar kinase family.</text>
</comment>
<gene>
    <name evidence="10" type="ORF">SSOG_06131</name>
</gene>
<evidence type="ECO:0000259" key="8">
    <source>
        <dbReference type="Pfam" id="PF07005"/>
    </source>
</evidence>
<evidence type="ECO:0000313" key="11">
    <source>
        <dbReference type="Proteomes" id="UP000003963"/>
    </source>
</evidence>
<dbReference type="Proteomes" id="UP000003963">
    <property type="component" value="Unassembled WGS sequence"/>
</dbReference>
<keyword evidence="4" id="KW-0418">Kinase</keyword>
<keyword evidence="11" id="KW-1185">Reference proteome</keyword>
<dbReference type="HOGENOM" id="CLU_044742_0_0_11"/>
<protein>
    <recommendedName>
        <fullName evidence="12">Hydroxyacid dehydrogenase</fullName>
    </recommendedName>
</protein>
<keyword evidence="3" id="KW-0547">Nucleotide-binding</keyword>
<dbReference type="GO" id="GO:0005524">
    <property type="term" value="F:ATP binding"/>
    <property type="evidence" value="ECO:0007669"/>
    <property type="project" value="UniProtKB-KW"/>
</dbReference>
<keyword evidence="2" id="KW-0808">Transferase</keyword>